<gene>
    <name evidence="2" type="ORF">CR513_23305</name>
</gene>
<feature type="signal peptide" evidence="1">
    <location>
        <begin position="1"/>
        <end position="24"/>
    </location>
</feature>
<evidence type="ECO:0008006" key="4">
    <source>
        <dbReference type="Google" id="ProtNLM"/>
    </source>
</evidence>
<sequence>MINHGICVLVGLLLVAVFLDESLQEGIGFATDIGEPLLQVFNIKQSKQGQEIGLQLRHHLSELACFLKNFYVAVFPVVPLSGDHSHYVVKRHVVEPGRELHVGEFRGRVLRQFRYEPLRFVPSDSGEAVDAEVGKHVEGSDAAEVAPVFPVGSGS</sequence>
<protein>
    <recommendedName>
        <fullName evidence="4">Secreted protein</fullName>
    </recommendedName>
</protein>
<evidence type="ECO:0000313" key="2">
    <source>
        <dbReference type="EMBL" id="RDX94323.1"/>
    </source>
</evidence>
<dbReference type="Proteomes" id="UP000257109">
    <property type="component" value="Unassembled WGS sequence"/>
</dbReference>
<dbReference type="AlphaFoldDB" id="A0A371GV72"/>
<keyword evidence="3" id="KW-1185">Reference proteome</keyword>
<keyword evidence="1" id="KW-0732">Signal</keyword>
<evidence type="ECO:0000256" key="1">
    <source>
        <dbReference type="SAM" id="SignalP"/>
    </source>
</evidence>
<feature type="non-terminal residue" evidence="2">
    <location>
        <position position="1"/>
    </location>
</feature>
<name>A0A371GV72_MUCPR</name>
<organism evidence="2 3">
    <name type="scientific">Mucuna pruriens</name>
    <name type="common">Velvet bean</name>
    <name type="synonym">Dolichos pruriens</name>
    <dbReference type="NCBI Taxonomy" id="157652"/>
    <lineage>
        <taxon>Eukaryota</taxon>
        <taxon>Viridiplantae</taxon>
        <taxon>Streptophyta</taxon>
        <taxon>Embryophyta</taxon>
        <taxon>Tracheophyta</taxon>
        <taxon>Spermatophyta</taxon>
        <taxon>Magnoliopsida</taxon>
        <taxon>eudicotyledons</taxon>
        <taxon>Gunneridae</taxon>
        <taxon>Pentapetalae</taxon>
        <taxon>rosids</taxon>
        <taxon>fabids</taxon>
        <taxon>Fabales</taxon>
        <taxon>Fabaceae</taxon>
        <taxon>Papilionoideae</taxon>
        <taxon>50 kb inversion clade</taxon>
        <taxon>NPAAA clade</taxon>
        <taxon>indigoferoid/millettioid clade</taxon>
        <taxon>Phaseoleae</taxon>
        <taxon>Mucuna</taxon>
    </lineage>
</organism>
<accession>A0A371GV72</accession>
<reference evidence="2" key="1">
    <citation type="submission" date="2018-05" db="EMBL/GenBank/DDBJ databases">
        <title>Draft genome of Mucuna pruriens seed.</title>
        <authorList>
            <person name="Nnadi N.E."/>
            <person name="Vos R."/>
            <person name="Hasami M.H."/>
            <person name="Devisetty U.K."/>
            <person name="Aguiy J.C."/>
        </authorList>
    </citation>
    <scope>NUCLEOTIDE SEQUENCE [LARGE SCALE GENOMIC DNA]</scope>
    <source>
        <strain evidence="2">JCA_2017</strain>
    </source>
</reference>
<proteinExistence type="predicted"/>
<evidence type="ECO:0000313" key="3">
    <source>
        <dbReference type="Proteomes" id="UP000257109"/>
    </source>
</evidence>
<comment type="caution">
    <text evidence="2">The sequence shown here is derived from an EMBL/GenBank/DDBJ whole genome shotgun (WGS) entry which is preliminary data.</text>
</comment>
<feature type="chain" id="PRO_5016713842" description="Secreted protein" evidence="1">
    <location>
        <begin position="25"/>
        <end position="155"/>
    </location>
</feature>
<dbReference type="EMBL" id="QJKJ01004395">
    <property type="protein sequence ID" value="RDX94323.1"/>
    <property type="molecule type" value="Genomic_DNA"/>
</dbReference>